<dbReference type="InterPro" id="IPR036291">
    <property type="entry name" value="NAD(P)-bd_dom_sf"/>
</dbReference>
<dbReference type="InterPro" id="IPR013149">
    <property type="entry name" value="ADH-like_C"/>
</dbReference>
<dbReference type="SMART" id="SM00829">
    <property type="entry name" value="PKS_ER"/>
    <property type="match status" value="1"/>
</dbReference>
<name>A0A1I0R4S3_9BACT</name>
<reference evidence="3" key="1">
    <citation type="submission" date="2016-10" db="EMBL/GenBank/DDBJ databases">
        <authorList>
            <person name="Varghese N."/>
            <person name="Submissions S."/>
        </authorList>
    </citation>
    <scope>NUCLEOTIDE SEQUENCE [LARGE SCALE GENOMIC DNA]</scope>
    <source>
        <strain evidence="3">CGMCC 1.12402</strain>
    </source>
</reference>
<dbReference type="GeneID" id="99987743"/>
<evidence type="ECO:0000259" key="1">
    <source>
        <dbReference type="SMART" id="SM00829"/>
    </source>
</evidence>
<dbReference type="SUPFAM" id="SSF50129">
    <property type="entry name" value="GroES-like"/>
    <property type="match status" value="1"/>
</dbReference>
<proteinExistence type="predicted"/>
<dbReference type="InterPro" id="IPR011032">
    <property type="entry name" value="GroES-like_sf"/>
</dbReference>
<dbReference type="InterPro" id="IPR013154">
    <property type="entry name" value="ADH-like_N"/>
</dbReference>
<dbReference type="Pfam" id="PF00107">
    <property type="entry name" value="ADH_zinc_N"/>
    <property type="match status" value="1"/>
</dbReference>
<protein>
    <submittedName>
        <fullName evidence="2">NADPH:quinone reductase</fullName>
    </submittedName>
</protein>
<feature type="domain" description="Enoyl reductase (ER)" evidence="1">
    <location>
        <begin position="8"/>
        <end position="328"/>
    </location>
</feature>
<dbReference type="Gene3D" id="3.40.50.720">
    <property type="entry name" value="NAD(P)-binding Rossmann-like Domain"/>
    <property type="match status" value="1"/>
</dbReference>
<dbReference type="Gene3D" id="3.90.180.10">
    <property type="entry name" value="Medium-chain alcohol dehydrogenases, catalytic domain"/>
    <property type="match status" value="1"/>
</dbReference>
<dbReference type="Pfam" id="PF08240">
    <property type="entry name" value="ADH_N"/>
    <property type="match status" value="1"/>
</dbReference>
<dbReference type="AlphaFoldDB" id="A0A1I0R4S3"/>
<dbReference type="OrthoDB" id="9787435at2"/>
<dbReference type="Proteomes" id="UP000199437">
    <property type="component" value="Unassembled WGS sequence"/>
</dbReference>
<dbReference type="InterPro" id="IPR052711">
    <property type="entry name" value="Zinc_ADH-like"/>
</dbReference>
<dbReference type="RefSeq" id="WP_090259498.1">
    <property type="nucleotide sequence ID" value="NZ_FOIR01000003.1"/>
</dbReference>
<evidence type="ECO:0000313" key="2">
    <source>
        <dbReference type="EMBL" id="SEW35524.1"/>
    </source>
</evidence>
<dbReference type="InterPro" id="IPR020843">
    <property type="entry name" value="ER"/>
</dbReference>
<dbReference type="SUPFAM" id="SSF51735">
    <property type="entry name" value="NAD(P)-binding Rossmann-fold domains"/>
    <property type="match status" value="1"/>
</dbReference>
<dbReference type="GO" id="GO:0016491">
    <property type="term" value="F:oxidoreductase activity"/>
    <property type="evidence" value="ECO:0007669"/>
    <property type="project" value="InterPro"/>
</dbReference>
<sequence length="331" mass="35519">MKSLKITNQQEPLQFVTVEKPTVGPNQVLVQLKAAALNRRDQWIREGKYPGIQMDVTLGSDGAGVVAEVGAGVSENWLNQEVIINPNINWGSNPEVQSADYTILGMPTDGTLAEYVLVDADRLVGKPAHLNWEEAAALPLGGLTAYRATFHHGQVSQGKNVLISGVGGGVAQFAFLYAVAAGANVYVTSGQGEKIAHCEKLGAKGGFNYKTEGWQKTTKAVGGFDTVIDSAGGNQINDFIKLMKPAGRIVFYGATNGMPEKLDVFRMFWNQITLQGATMGNDAEFTEMVSFINQHKIHPIIDSVRPFDEAISAFDAMKSGSGFGKLVLVVG</sequence>
<dbReference type="PANTHER" id="PTHR45033:SF3">
    <property type="entry name" value="DEHYDROGENASE, PUTATIVE (AFU_ORTHOLOGUE AFUA_2G13270)-RELATED"/>
    <property type="match status" value="1"/>
</dbReference>
<keyword evidence="3" id="KW-1185">Reference proteome</keyword>
<accession>A0A1I0R4S3</accession>
<organism evidence="2 3">
    <name type="scientific">Roseivirga pacifica</name>
    <dbReference type="NCBI Taxonomy" id="1267423"/>
    <lineage>
        <taxon>Bacteria</taxon>
        <taxon>Pseudomonadati</taxon>
        <taxon>Bacteroidota</taxon>
        <taxon>Cytophagia</taxon>
        <taxon>Cytophagales</taxon>
        <taxon>Roseivirgaceae</taxon>
        <taxon>Roseivirga</taxon>
    </lineage>
</organism>
<dbReference type="PANTHER" id="PTHR45033">
    <property type="match status" value="1"/>
</dbReference>
<gene>
    <name evidence="2" type="ORF">SAMN05216290_3063</name>
</gene>
<dbReference type="STRING" id="1267423.SAMN05216290_3063"/>
<dbReference type="EMBL" id="FOIR01000003">
    <property type="protein sequence ID" value="SEW35524.1"/>
    <property type="molecule type" value="Genomic_DNA"/>
</dbReference>
<evidence type="ECO:0000313" key="3">
    <source>
        <dbReference type="Proteomes" id="UP000199437"/>
    </source>
</evidence>